<feature type="compositionally biased region" description="Basic residues" evidence="1">
    <location>
        <begin position="7"/>
        <end position="16"/>
    </location>
</feature>
<reference evidence="2 3" key="1">
    <citation type="submission" date="2019-12" db="EMBL/GenBank/DDBJ databases">
        <title>Whole genome shotgun sequence of Streptomyces caniferus NBRC 15389.</title>
        <authorList>
            <person name="Ichikawa N."/>
            <person name="Kimura A."/>
            <person name="Kitahashi Y."/>
            <person name="Komaki H."/>
            <person name="Tamura T."/>
        </authorList>
    </citation>
    <scope>NUCLEOTIDE SEQUENCE [LARGE SCALE GENOMIC DNA]</scope>
    <source>
        <strain evidence="2 3">NBRC 15389</strain>
    </source>
</reference>
<dbReference type="AlphaFoldDB" id="A0A640S6Y9"/>
<dbReference type="EMBL" id="BLIN01000003">
    <property type="protein sequence ID" value="GFE06817.1"/>
    <property type="molecule type" value="Genomic_DNA"/>
</dbReference>
<evidence type="ECO:0000313" key="2">
    <source>
        <dbReference type="EMBL" id="GFE06817.1"/>
    </source>
</evidence>
<name>A0A640S6Y9_9ACTN</name>
<feature type="region of interest" description="Disordered" evidence="1">
    <location>
        <begin position="1"/>
        <end position="64"/>
    </location>
</feature>
<evidence type="ECO:0000256" key="1">
    <source>
        <dbReference type="SAM" id="MobiDB-lite"/>
    </source>
</evidence>
<comment type="caution">
    <text evidence="2">The sequence shown here is derived from an EMBL/GenBank/DDBJ whole genome shotgun (WGS) entry which is preliminary data.</text>
</comment>
<accession>A0A640S6Y9</accession>
<evidence type="ECO:0000313" key="3">
    <source>
        <dbReference type="Proteomes" id="UP000435837"/>
    </source>
</evidence>
<gene>
    <name evidence="2" type="ORF">Scani_30850</name>
</gene>
<protein>
    <submittedName>
        <fullName evidence="2">Uncharacterized protein</fullName>
    </submittedName>
</protein>
<organism evidence="2 3">
    <name type="scientific">Streptomyces caniferus</name>
    <dbReference type="NCBI Taxonomy" id="285557"/>
    <lineage>
        <taxon>Bacteria</taxon>
        <taxon>Bacillati</taxon>
        <taxon>Actinomycetota</taxon>
        <taxon>Actinomycetes</taxon>
        <taxon>Kitasatosporales</taxon>
        <taxon>Streptomycetaceae</taxon>
        <taxon>Streptomyces</taxon>
    </lineage>
</organism>
<proteinExistence type="predicted"/>
<sequence length="64" mass="6825">MSDPQRKRAPSRKGRGLKAPGSNKGATFGYRPAPTRGAQLIGAGDHGNTHSIHHAITQRVTRVP</sequence>
<dbReference type="Proteomes" id="UP000435837">
    <property type="component" value="Unassembled WGS sequence"/>
</dbReference>